<keyword evidence="1" id="KW-0472">Membrane</keyword>
<feature type="transmembrane region" description="Helical" evidence="1">
    <location>
        <begin position="72"/>
        <end position="94"/>
    </location>
</feature>
<evidence type="ECO:0000256" key="1">
    <source>
        <dbReference type="SAM" id="Phobius"/>
    </source>
</evidence>
<evidence type="ECO:0000313" key="3">
    <source>
        <dbReference type="Proteomes" id="UP000217790"/>
    </source>
</evidence>
<sequence>MPKCVVAVAVRHQNPRIFVLLLGCFSNIQLFYLASQDYFNCSDDKKDIEVEVGGAPTTLQYTRITLNRLTTAFFLFGFFHCFAQGIIQSLLFSVDSEYNALLKKVTVAANVPFFVGSTLRMCDYLPHDDTSCSDVFTINRPPNQNVRHSNELITENNFVWRAGLEGSGFSVTPLDNTTYSVTLKLLKGESGSIILSQTCIQTLLLPSQDLSNFRRENLAFIFLQFWLFDSVPHLLAGIGARILLTAWSAYTIWRTHHLSSVYRALLSNPGTPCSVDFFPIYFSTRSSLEIPDLVLNLTALSIMIWTVLRVYAVQLYKRVGAPAHILRIHKFFMAMQACLQLEVYILPAGMGLWIDQLFNTYINHISEHTVIYKGVFIFYTVVRIPSTMVSICCCSMSFRWLSRGWYWDGTRFGTKERNGCSVIFVGFLFLLCESLMLYSQVYRWTFIMWANLACFTVAYIIVIVACIILGIVCLRNFDQGLAQYLASSNFAPEVFQHREDMDIEKAPLPEFPFRKLHTIYPGCVFPSSANPSGHTAVANSKDRIRIHLYQAVRRDSGVVFIVGEKECHLNGSHRSCADSW</sequence>
<feature type="transmembrane region" description="Helical" evidence="1">
    <location>
        <begin position="374"/>
        <end position="398"/>
    </location>
</feature>
<accession>A0A2H3DWU3</accession>
<proteinExistence type="predicted"/>
<keyword evidence="3" id="KW-1185">Reference proteome</keyword>
<gene>
    <name evidence="2" type="ORF">ARMGADRAFT_1051893</name>
</gene>
<organism evidence="2 3">
    <name type="scientific">Armillaria gallica</name>
    <name type="common">Bulbous honey fungus</name>
    <name type="synonym">Armillaria bulbosa</name>
    <dbReference type="NCBI Taxonomy" id="47427"/>
    <lineage>
        <taxon>Eukaryota</taxon>
        <taxon>Fungi</taxon>
        <taxon>Dikarya</taxon>
        <taxon>Basidiomycota</taxon>
        <taxon>Agaricomycotina</taxon>
        <taxon>Agaricomycetes</taxon>
        <taxon>Agaricomycetidae</taxon>
        <taxon>Agaricales</taxon>
        <taxon>Marasmiineae</taxon>
        <taxon>Physalacriaceae</taxon>
        <taxon>Armillaria</taxon>
    </lineage>
</organism>
<dbReference type="InParanoid" id="A0A2H3DWU3"/>
<feature type="transmembrane region" description="Helical" evidence="1">
    <location>
        <begin position="419"/>
        <end position="440"/>
    </location>
</feature>
<reference evidence="3" key="1">
    <citation type="journal article" date="2017" name="Nat. Ecol. Evol.">
        <title>Genome expansion and lineage-specific genetic innovations in the forest pathogenic fungi Armillaria.</title>
        <authorList>
            <person name="Sipos G."/>
            <person name="Prasanna A.N."/>
            <person name="Walter M.C."/>
            <person name="O'Connor E."/>
            <person name="Balint B."/>
            <person name="Krizsan K."/>
            <person name="Kiss B."/>
            <person name="Hess J."/>
            <person name="Varga T."/>
            <person name="Slot J."/>
            <person name="Riley R."/>
            <person name="Boka B."/>
            <person name="Rigling D."/>
            <person name="Barry K."/>
            <person name="Lee J."/>
            <person name="Mihaltcheva S."/>
            <person name="LaButti K."/>
            <person name="Lipzen A."/>
            <person name="Waldron R."/>
            <person name="Moloney N.M."/>
            <person name="Sperisen C."/>
            <person name="Kredics L."/>
            <person name="Vagvoelgyi C."/>
            <person name="Patrignani A."/>
            <person name="Fitzpatrick D."/>
            <person name="Nagy I."/>
            <person name="Doyle S."/>
            <person name="Anderson J.B."/>
            <person name="Grigoriev I.V."/>
            <person name="Gueldener U."/>
            <person name="Muensterkoetter M."/>
            <person name="Nagy L.G."/>
        </authorList>
    </citation>
    <scope>NUCLEOTIDE SEQUENCE [LARGE SCALE GENOMIC DNA]</scope>
    <source>
        <strain evidence="3">Ar21-2</strain>
    </source>
</reference>
<dbReference type="Proteomes" id="UP000217790">
    <property type="component" value="Unassembled WGS sequence"/>
</dbReference>
<feature type="transmembrane region" description="Helical" evidence="1">
    <location>
        <begin position="446"/>
        <end position="474"/>
    </location>
</feature>
<dbReference type="OrthoDB" id="3263941at2759"/>
<dbReference type="EMBL" id="KZ293648">
    <property type="protein sequence ID" value="PBK98530.1"/>
    <property type="molecule type" value="Genomic_DNA"/>
</dbReference>
<feature type="transmembrane region" description="Helical" evidence="1">
    <location>
        <begin position="331"/>
        <end position="354"/>
    </location>
</feature>
<feature type="transmembrane region" description="Helical" evidence="1">
    <location>
        <begin position="218"/>
        <end position="244"/>
    </location>
</feature>
<name>A0A2H3DWU3_ARMGA</name>
<feature type="transmembrane region" description="Helical" evidence="1">
    <location>
        <begin position="293"/>
        <end position="311"/>
    </location>
</feature>
<dbReference type="AlphaFoldDB" id="A0A2H3DWU3"/>
<keyword evidence="1" id="KW-1133">Transmembrane helix</keyword>
<keyword evidence="1" id="KW-0812">Transmembrane</keyword>
<evidence type="ECO:0000313" key="2">
    <source>
        <dbReference type="EMBL" id="PBK98530.1"/>
    </source>
</evidence>
<protein>
    <submittedName>
        <fullName evidence="2">Uncharacterized protein</fullName>
    </submittedName>
</protein>
<feature type="transmembrane region" description="Helical" evidence="1">
    <location>
        <begin position="17"/>
        <end position="35"/>
    </location>
</feature>